<dbReference type="EMBL" id="BOPF01000007">
    <property type="protein sequence ID" value="GIJ45577.1"/>
    <property type="molecule type" value="Genomic_DNA"/>
</dbReference>
<accession>A0A8J3YJT7</accession>
<keyword evidence="2" id="KW-0732">Signal</keyword>
<sequence>MRRRHFAAALLVALFAVQACGGGDDAEQPASDFERQLAFSKCMRDNGVDMPDPKEGPDGSIILGAAGAEQSGEKWEAAWEKCRTKLPNGGTHSLSPQEREKQLTFAKCMRENGIPDYPDPGADGLPAGKLPIPEPSDPGYDAAMAKFQQAGEKCGLPAGMMPAQPAGK</sequence>
<keyword evidence="4" id="KW-1185">Reference proteome</keyword>
<name>A0A8J3YJT7_9ACTN</name>
<proteinExistence type="predicted"/>
<evidence type="ECO:0008006" key="5">
    <source>
        <dbReference type="Google" id="ProtNLM"/>
    </source>
</evidence>
<gene>
    <name evidence="3" type="ORF">Val02_24630</name>
</gene>
<evidence type="ECO:0000313" key="3">
    <source>
        <dbReference type="EMBL" id="GIJ45577.1"/>
    </source>
</evidence>
<feature type="region of interest" description="Disordered" evidence="1">
    <location>
        <begin position="116"/>
        <end position="141"/>
    </location>
</feature>
<comment type="caution">
    <text evidence="3">The sequence shown here is derived from an EMBL/GenBank/DDBJ whole genome shotgun (WGS) entry which is preliminary data.</text>
</comment>
<evidence type="ECO:0000313" key="4">
    <source>
        <dbReference type="Proteomes" id="UP000619260"/>
    </source>
</evidence>
<dbReference type="PROSITE" id="PS51257">
    <property type="entry name" value="PROKAR_LIPOPROTEIN"/>
    <property type="match status" value="1"/>
</dbReference>
<evidence type="ECO:0000256" key="2">
    <source>
        <dbReference type="SAM" id="SignalP"/>
    </source>
</evidence>
<organism evidence="3 4">
    <name type="scientific">Virgisporangium aliadipatigenens</name>
    <dbReference type="NCBI Taxonomy" id="741659"/>
    <lineage>
        <taxon>Bacteria</taxon>
        <taxon>Bacillati</taxon>
        <taxon>Actinomycetota</taxon>
        <taxon>Actinomycetes</taxon>
        <taxon>Micromonosporales</taxon>
        <taxon>Micromonosporaceae</taxon>
        <taxon>Virgisporangium</taxon>
    </lineage>
</organism>
<dbReference type="AlphaFoldDB" id="A0A8J3YJT7"/>
<evidence type="ECO:0000256" key="1">
    <source>
        <dbReference type="SAM" id="MobiDB-lite"/>
    </source>
</evidence>
<dbReference type="Proteomes" id="UP000619260">
    <property type="component" value="Unassembled WGS sequence"/>
</dbReference>
<protein>
    <recommendedName>
        <fullName evidence="5">Lipoprotein</fullName>
    </recommendedName>
</protein>
<feature type="signal peptide" evidence="2">
    <location>
        <begin position="1"/>
        <end position="21"/>
    </location>
</feature>
<dbReference type="RefSeq" id="WP_203899098.1">
    <property type="nucleotide sequence ID" value="NZ_BOPF01000007.1"/>
</dbReference>
<reference evidence="3" key="1">
    <citation type="submission" date="2021-01" db="EMBL/GenBank/DDBJ databases">
        <title>Whole genome shotgun sequence of Virgisporangium aliadipatigenens NBRC 105644.</title>
        <authorList>
            <person name="Komaki H."/>
            <person name="Tamura T."/>
        </authorList>
    </citation>
    <scope>NUCLEOTIDE SEQUENCE</scope>
    <source>
        <strain evidence="3">NBRC 105644</strain>
    </source>
</reference>
<feature type="chain" id="PRO_5038424157" description="Lipoprotein" evidence="2">
    <location>
        <begin position="22"/>
        <end position="168"/>
    </location>
</feature>